<proteinExistence type="predicted"/>
<keyword evidence="2" id="KW-1185">Reference proteome</keyword>
<dbReference type="SUPFAM" id="SSF53756">
    <property type="entry name" value="UDP-Glycosyltransferase/glycogen phosphorylase"/>
    <property type="match status" value="1"/>
</dbReference>
<evidence type="ECO:0000313" key="1">
    <source>
        <dbReference type="EMBL" id="PYE40871.1"/>
    </source>
</evidence>
<dbReference type="InterPro" id="IPR043148">
    <property type="entry name" value="TagF_C"/>
</dbReference>
<dbReference type="Pfam" id="PF04464">
    <property type="entry name" value="Glyphos_transf"/>
    <property type="match status" value="1"/>
</dbReference>
<reference evidence="1 2" key="1">
    <citation type="submission" date="2018-06" db="EMBL/GenBank/DDBJ databases">
        <title>Genomic Encyclopedia of Type Strains, Phase III (KMG-III): the genomes of soil and plant-associated and newly described type strains.</title>
        <authorList>
            <person name="Whitman W."/>
        </authorList>
    </citation>
    <scope>NUCLEOTIDE SEQUENCE [LARGE SCALE GENOMIC DNA]</scope>
    <source>
        <strain evidence="1 2">CECT 5889</strain>
    </source>
</reference>
<dbReference type="Proteomes" id="UP000247746">
    <property type="component" value="Unassembled WGS sequence"/>
</dbReference>
<sequence>MLQTIKKNLPKPVKNLLISIKQKTYYQRQKKILFKRMQLKHAALLQKIKDKDKIRVVFLAIHKSMWKVDPVFQKMLIDPLFEPEILVCPYTDYGDERMLKDMKQTYHYFVEKGYPVRKSLKQDGSWIKLDEIKPDIVFFTNPHDLTHTEYYENAYLNYLSCYVPYSQGVSKYDNYNAQYNQRFHNAMWRIFLPHDESLEIFIRKSASKGKNGLVTGYPSCEEFFNLKKESPWKYNDKLKVIWAPHHTINDPWLPYANFLGLADNFKELSKKYSRDISFSFKPHPILKSKLYQHPQWGKEKTDTYYEFWNNSSNTQLDEGEYIELFKHSDAMIHDSGSFLAEYHCVKKPVFYICTDEIKVYLNPFGIKAMNSTYQGESIDDIEFFINELINKNVKPNNSFFDQEIKRYFSGAKPSSKIIDNIRELVL</sequence>
<organism evidence="1 2">
    <name type="scientific">Psychrobacter fozii</name>
    <dbReference type="NCBI Taxonomy" id="198480"/>
    <lineage>
        <taxon>Bacteria</taxon>
        <taxon>Pseudomonadati</taxon>
        <taxon>Pseudomonadota</taxon>
        <taxon>Gammaproteobacteria</taxon>
        <taxon>Moraxellales</taxon>
        <taxon>Moraxellaceae</taxon>
        <taxon>Psychrobacter</taxon>
    </lineage>
</organism>
<dbReference type="GO" id="GO:0016020">
    <property type="term" value="C:membrane"/>
    <property type="evidence" value="ECO:0007669"/>
    <property type="project" value="InterPro"/>
</dbReference>
<dbReference type="AlphaFoldDB" id="A0A2V4V4J6"/>
<accession>A0A2V4V4J6</accession>
<dbReference type="GO" id="GO:0047355">
    <property type="term" value="F:CDP-glycerol glycerophosphotransferase activity"/>
    <property type="evidence" value="ECO:0007669"/>
    <property type="project" value="InterPro"/>
</dbReference>
<gene>
    <name evidence="1" type="ORF">DFP82_101184</name>
</gene>
<dbReference type="Gene3D" id="3.40.50.12580">
    <property type="match status" value="1"/>
</dbReference>
<name>A0A2V4V4J6_9GAMM</name>
<dbReference type="OrthoDB" id="2334812at2"/>
<keyword evidence="1" id="KW-0808">Transferase</keyword>
<protein>
    <submittedName>
        <fullName evidence="1">CDP-glycerol:poly(Glycerophosphate) glycerophosphotransferase</fullName>
    </submittedName>
</protein>
<comment type="caution">
    <text evidence="1">The sequence shown here is derived from an EMBL/GenBank/DDBJ whole genome shotgun (WGS) entry which is preliminary data.</text>
</comment>
<dbReference type="RefSeq" id="WP_110921849.1">
    <property type="nucleotide sequence ID" value="NZ_QJSU01000001.1"/>
</dbReference>
<dbReference type="InterPro" id="IPR007554">
    <property type="entry name" value="Glycerophosphate_synth"/>
</dbReference>
<dbReference type="EMBL" id="QJSU01000001">
    <property type="protein sequence ID" value="PYE40871.1"/>
    <property type="molecule type" value="Genomic_DNA"/>
</dbReference>
<evidence type="ECO:0000313" key="2">
    <source>
        <dbReference type="Proteomes" id="UP000247746"/>
    </source>
</evidence>